<protein>
    <submittedName>
        <fullName evidence="2">Uncharacterized protein</fullName>
    </submittedName>
</protein>
<feature type="signal peptide" evidence="1">
    <location>
        <begin position="1"/>
        <end position="22"/>
    </location>
</feature>
<dbReference type="AlphaFoldDB" id="A0A446CL46"/>
<keyword evidence="1" id="KW-0732">Signal</keyword>
<evidence type="ECO:0000256" key="1">
    <source>
        <dbReference type="SAM" id="SignalP"/>
    </source>
</evidence>
<dbReference type="Proteomes" id="UP000289465">
    <property type="component" value="Unassembled WGS sequence"/>
</dbReference>
<accession>A0A446CL46</accession>
<evidence type="ECO:0000313" key="2">
    <source>
        <dbReference type="EMBL" id="SSW68656.1"/>
    </source>
</evidence>
<reference evidence="2 3" key="1">
    <citation type="submission" date="2018-07" db="EMBL/GenBank/DDBJ databases">
        <authorList>
            <person name="Peeters C."/>
        </authorList>
    </citation>
    <scope>NUCLEOTIDE SEQUENCE [LARGE SCALE GENOMIC DNA]</scope>
    <source>
        <strain evidence="2 3">LMG 30378</strain>
    </source>
</reference>
<dbReference type="OrthoDB" id="941199at2"/>
<feature type="chain" id="PRO_5019431671" evidence="1">
    <location>
        <begin position="23"/>
        <end position="235"/>
    </location>
</feature>
<dbReference type="EMBL" id="UFQC01000015">
    <property type="protein sequence ID" value="SSW68656.1"/>
    <property type="molecule type" value="Genomic_DNA"/>
</dbReference>
<proteinExistence type="predicted"/>
<name>A0A446CL46_9BURK</name>
<gene>
    <name evidence="2" type="ORF">AVE30378_03115</name>
</gene>
<organism evidence="2 3">
    <name type="scientific">Achromobacter veterisilvae</name>
    <dbReference type="NCBI Taxonomy" id="2069367"/>
    <lineage>
        <taxon>Bacteria</taxon>
        <taxon>Pseudomonadati</taxon>
        <taxon>Pseudomonadota</taxon>
        <taxon>Betaproteobacteria</taxon>
        <taxon>Burkholderiales</taxon>
        <taxon>Alcaligenaceae</taxon>
        <taxon>Achromobacter</taxon>
    </lineage>
</organism>
<sequence>MRPICAVVVAGLLLGSGNAAQAVPLARIDVGDSYYVHRDLDDNVLVTVVAIDAATRKIKVLFPNGAVDWVAPERLLTQSQNDEDEAASANAMLQVFACMLEPNDPSCKETEWKPGAPHPRLAHVVAGSERGKWRPAAGYQWENPDRFGPVTWSPGTKHPDYEHVVAAQSENRWIPLPGYQWKDPPNLGPVVWTPGMKHRNNPVLLAGATPDSWVPAPGYKWANPSNPADMTAVPK</sequence>
<evidence type="ECO:0000313" key="3">
    <source>
        <dbReference type="Proteomes" id="UP000289465"/>
    </source>
</evidence>
<dbReference type="RefSeq" id="WP_129241808.1">
    <property type="nucleotide sequence ID" value="NZ_UFQC01000015.1"/>
</dbReference>